<keyword evidence="3" id="KW-0216">Detoxification</keyword>
<comment type="similarity">
    <text evidence="2">Belongs to the nitronate monooxygenase family. NMO class I subfamily.</text>
</comment>
<evidence type="ECO:0000256" key="11">
    <source>
        <dbReference type="ARBA" id="ARBA00067136"/>
    </source>
</evidence>
<dbReference type="Proteomes" id="UP000296374">
    <property type="component" value="Chromosome"/>
</dbReference>
<evidence type="ECO:0000313" key="13">
    <source>
        <dbReference type="Proteomes" id="UP000296374"/>
    </source>
</evidence>
<comment type="cofactor">
    <cofactor evidence="1">
        <name>FMN</name>
        <dbReference type="ChEBI" id="CHEBI:58210"/>
    </cofactor>
</comment>
<keyword evidence="5" id="KW-0288">FMN</keyword>
<dbReference type="SUPFAM" id="SSF51412">
    <property type="entry name" value="Inosine monophosphate dehydrogenase (IMPDH)"/>
    <property type="match status" value="1"/>
</dbReference>
<gene>
    <name evidence="12" type="ORF">E4191_06100</name>
</gene>
<dbReference type="FunFam" id="3.20.20.70:FF:000154">
    <property type="entry name" value="Probable nitronate monooxygenase"/>
    <property type="match status" value="1"/>
</dbReference>
<name>A0A4P7HL27_9RHOB</name>
<dbReference type="GO" id="GO:0018580">
    <property type="term" value="F:nitronate monooxygenase activity"/>
    <property type="evidence" value="ECO:0007669"/>
    <property type="project" value="InterPro"/>
</dbReference>
<evidence type="ECO:0000313" key="12">
    <source>
        <dbReference type="EMBL" id="QBX34333.1"/>
    </source>
</evidence>
<dbReference type="Gene3D" id="3.20.20.70">
    <property type="entry name" value="Aldolase class I"/>
    <property type="match status" value="1"/>
</dbReference>
<dbReference type="InterPro" id="IPR013785">
    <property type="entry name" value="Aldolase_TIM"/>
</dbReference>
<protein>
    <recommendedName>
        <fullName evidence="11">Nitronate monooxygenase</fullName>
    </recommendedName>
    <alternativeName>
        <fullName evidence="9">Propionate 3-nitronate monooxygenase</fullName>
    </alternativeName>
</protein>
<evidence type="ECO:0000256" key="1">
    <source>
        <dbReference type="ARBA" id="ARBA00001917"/>
    </source>
</evidence>
<evidence type="ECO:0000256" key="9">
    <source>
        <dbReference type="ARBA" id="ARBA00031155"/>
    </source>
</evidence>
<accession>A0A4P7HL27</accession>
<dbReference type="RefSeq" id="WP_135312622.1">
    <property type="nucleotide sequence ID" value="NZ_CP038439.1"/>
</dbReference>
<dbReference type="InterPro" id="IPR004136">
    <property type="entry name" value="NMO"/>
</dbReference>
<dbReference type="PANTHER" id="PTHR42747">
    <property type="entry name" value="NITRONATE MONOOXYGENASE-RELATED"/>
    <property type="match status" value="1"/>
</dbReference>
<evidence type="ECO:0000256" key="10">
    <source>
        <dbReference type="ARBA" id="ARBA00049401"/>
    </source>
</evidence>
<dbReference type="GO" id="GO:0009636">
    <property type="term" value="P:response to toxic substance"/>
    <property type="evidence" value="ECO:0007669"/>
    <property type="project" value="UniProtKB-KW"/>
</dbReference>
<evidence type="ECO:0000256" key="3">
    <source>
        <dbReference type="ARBA" id="ARBA00022575"/>
    </source>
</evidence>
<evidence type="ECO:0000256" key="4">
    <source>
        <dbReference type="ARBA" id="ARBA00022630"/>
    </source>
</evidence>
<reference evidence="13" key="1">
    <citation type="submission" date="2019-03" db="EMBL/GenBank/DDBJ databases">
        <authorList>
            <person name="Li J."/>
        </authorList>
    </citation>
    <scope>NUCLEOTIDE SEQUENCE [LARGE SCALE GENOMIC DNA]</scope>
    <source>
        <strain evidence="13">2251</strain>
    </source>
</reference>
<dbReference type="Pfam" id="PF03060">
    <property type="entry name" value="NMO"/>
    <property type="match status" value="1"/>
</dbReference>
<evidence type="ECO:0000256" key="7">
    <source>
        <dbReference type="ARBA" id="ARBA00023002"/>
    </source>
</evidence>
<dbReference type="KEGG" id="plia:E4191_06100"/>
<evidence type="ECO:0000256" key="5">
    <source>
        <dbReference type="ARBA" id="ARBA00022643"/>
    </source>
</evidence>
<dbReference type="EMBL" id="CP038439">
    <property type="protein sequence ID" value="QBX34333.1"/>
    <property type="molecule type" value="Genomic_DNA"/>
</dbReference>
<evidence type="ECO:0000256" key="8">
    <source>
        <dbReference type="ARBA" id="ARBA00023033"/>
    </source>
</evidence>
<keyword evidence="6" id="KW-0547">Nucleotide-binding</keyword>
<dbReference type="GO" id="GO:0000166">
    <property type="term" value="F:nucleotide binding"/>
    <property type="evidence" value="ECO:0007669"/>
    <property type="project" value="UniProtKB-KW"/>
</dbReference>
<dbReference type="AlphaFoldDB" id="A0A4P7HL27"/>
<organism evidence="12 13">
    <name type="scientific">Paracoccus liaowanqingii</name>
    <dbReference type="NCBI Taxonomy" id="2560053"/>
    <lineage>
        <taxon>Bacteria</taxon>
        <taxon>Pseudomonadati</taxon>
        <taxon>Pseudomonadota</taxon>
        <taxon>Alphaproteobacteria</taxon>
        <taxon>Rhodobacterales</taxon>
        <taxon>Paracoccaceae</taxon>
        <taxon>Paracoccus</taxon>
    </lineage>
</organism>
<comment type="catalytic activity">
    <reaction evidence="10">
        <text>3 propionate 3-nitronate + 3 O2 + H2O = 3 3-oxopropanoate + 2 nitrate + nitrite + H2O2 + 3 H(+)</text>
        <dbReference type="Rhea" id="RHEA:57332"/>
        <dbReference type="ChEBI" id="CHEBI:15377"/>
        <dbReference type="ChEBI" id="CHEBI:15378"/>
        <dbReference type="ChEBI" id="CHEBI:15379"/>
        <dbReference type="ChEBI" id="CHEBI:16240"/>
        <dbReference type="ChEBI" id="CHEBI:16301"/>
        <dbReference type="ChEBI" id="CHEBI:17632"/>
        <dbReference type="ChEBI" id="CHEBI:33190"/>
        <dbReference type="ChEBI" id="CHEBI:136067"/>
    </reaction>
</comment>
<evidence type="ECO:0000256" key="2">
    <source>
        <dbReference type="ARBA" id="ARBA00009881"/>
    </source>
</evidence>
<evidence type="ECO:0000256" key="6">
    <source>
        <dbReference type="ARBA" id="ARBA00022741"/>
    </source>
</evidence>
<dbReference type="CDD" id="cd04730">
    <property type="entry name" value="NPD_like"/>
    <property type="match status" value="1"/>
</dbReference>
<keyword evidence="8 12" id="KW-0503">Monooxygenase</keyword>
<proteinExistence type="inferred from homology"/>
<keyword evidence="7" id="KW-0560">Oxidoreductase</keyword>
<dbReference type="PANTHER" id="PTHR42747:SF3">
    <property type="entry name" value="NITRONATE MONOOXYGENASE-RELATED"/>
    <property type="match status" value="1"/>
</dbReference>
<keyword evidence="4" id="KW-0285">Flavoprotein</keyword>
<sequence>MTTTTELLDLLQIRFPILQAPMAGVATPSMAAAVSDAGALGALGLCASSPQAARQAIEDLQRRTVAPFNVNFFCHERPIRNPAIEAAWIARAAPLFARFQVAPPPQLRDIYTSFRDTDAYLDLVLEMRPRVVSFHLGLPRPDQIAVLLAAGLVLIGSATSPTEARAIEAAGLHAVVAQGWEAGGHRGLFDLGRPDARLSTRDLLRALLKEVTLPIIAAGGIMDGRDICRMLDEGAAAAQLGTAFIGCPESAADAGYRERLALGGDTVMTQAISGRPARCLSNALTQWVEDVELATIPAYPCAYDLTKALDTAAKTTGATAYGAQWAGAQASRARTLPAAELVTALTGEMMGHAASEVINGNKTDE</sequence>